<dbReference type="Proteomes" id="UP001348369">
    <property type="component" value="Chromosome"/>
</dbReference>
<evidence type="ECO:0000313" key="1">
    <source>
        <dbReference type="EMBL" id="WSB98739.1"/>
    </source>
</evidence>
<accession>A0ACD4ZJR7</accession>
<organism evidence="1 2">
    <name type="scientific">Streptomyces scopuliridis</name>
    <dbReference type="NCBI Taxonomy" id="452529"/>
    <lineage>
        <taxon>Bacteria</taxon>
        <taxon>Bacillati</taxon>
        <taxon>Actinomycetota</taxon>
        <taxon>Actinomycetes</taxon>
        <taxon>Kitasatosporales</taxon>
        <taxon>Streptomycetaceae</taxon>
        <taxon>Streptomyces</taxon>
    </lineage>
</organism>
<reference evidence="1" key="1">
    <citation type="submission" date="2022-10" db="EMBL/GenBank/DDBJ databases">
        <title>The complete genomes of actinobacterial strains from the NBC collection.</title>
        <authorList>
            <person name="Joergensen T.S."/>
            <person name="Alvarez Arevalo M."/>
            <person name="Sterndorff E.B."/>
            <person name="Faurdal D."/>
            <person name="Vuksanovic O."/>
            <person name="Mourched A.-S."/>
            <person name="Charusanti P."/>
            <person name="Shaw S."/>
            <person name="Blin K."/>
            <person name="Weber T."/>
        </authorList>
    </citation>
    <scope>NUCLEOTIDE SEQUENCE</scope>
    <source>
        <strain evidence="1">NBC 01771</strain>
    </source>
</reference>
<dbReference type="EMBL" id="CP109109">
    <property type="protein sequence ID" value="WSB98739.1"/>
    <property type="molecule type" value="Genomic_DNA"/>
</dbReference>
<protein>
    <submittedName>
        <fullName evidence="1">Uncharacterized protein</fullName>
    </submittedName>
</protein>
<evidence type="ECO:0000313" key="2">
    <source>
        <dbReference type="Proteomes" id="UP001348369"/>
    </source>
</evidence>
<name>A0ACD4ZJR7_9ACTN</name>
<keyword evidence="2" id="KW-1185">Reference proteome</keyword>
<proteinExistence type="predicted"/>
<gene>
    <name evidence="1" type="ORF">OG835_18050</name>
</gene>
<sequence>MALGELWLELLCDDPVVRVGTGDVICSPAGLWLALSALEADADGAAAREELRGVVGPAGPEKNAARELLGQDGAFTLEAWWEQPFAPYFTREIPFTDARGVTHEVPAVIGEVPVEDAWTVTRPQGRVTVVELRARAGNVAAAPAAQSQSQPVRVRLALGENRHVPPAQVMAASWTPAAQGTRIRGSRNSGGRHPEAILLELPRLALSSEIDVTPHLAALGVRRLFSSSAEPSSTELPRDRAVHSCLVRLDETGIGSRPVADATEDRPRTYGTYLDGPGQLLRTAPMRLDRPFAVSVLDESGTIPLLSGFQADRPGPRDAWG</sequence>